<name>A0A7R8HCY5_LEPSM</name>
<accession>A0A7R8HCY5</accession>
<proteinExistence type="predicted"/>
<reference evidence="1" key="1">
    <citation type="submission" date="2021-02" db="EMBL/GenBank/DDBJ databases">
        <authorList>
            <person name="Bekaert M."/>
        </authorList>
    </citation>
    <scope>NUCLEOTIDE SEQUENCE</scope>
    <source>
        <strain evidence="1">IoA-00</strain>
    </source>
</reference>
<dbReference type="OrthoDB" id="6374978at2759"/>
<sequence>MNTLLLISLLPLALGTPVQNYNYPGYAPTPAYPHTPSYGHQAPSYGGHHGYEQPKHNCTVQDATEVADICTPAIETSCENVDLTIKTIVDTEYCYTSTRTVCAESIEEIPNEICTYNYQKKYEDTTAKNVEVTFKKETNVQMVTVCQPGYGHEYQSYGHQQCKEVAQETTYNVPVVTPIDVPVRVSYPEPIKSCVNKPISLPRVSCSDIQEEKCIIVPEVQDSVQTVEKCSTKLGAPSCQKIELTLPKQVCIELVYGYAHDTEPAYAPAPAYENYSNISYNTNTMNTLLLISLLPLALGTPVQNYNYPGYAPTPAYPHTPSYGHQAPSYGGHHGYEQPKHNCTVQDATEVADICTPAFETSCENVDLTIKTIVDTEYCYTSTRTVCIESIEEIPNEICTYNYQKKYEDTTAKNVEVTFKKETNVQMVTVCQPGYGHGYQSYGHQQCKEVAQETAYNPIKSCVNKPISLPRVSCSDIQEEKCITVPEVQDSVQTVEKCSTRLGAPSCQKIELTLPKQVCIELVYGYAHDPEPEYAPSPAYEPAPTYPTVHA</sequence>
<dbReference type="AlphaFoldDB" id="A0A7R8HCY5"/>
<evidence type="ECO:0000313" key="1">
    <source>
        <dbReference type="EMBL" id="CAF3012661.1"/>
    </source>
</evidence>
<dbReference type="EMBL" id="HG994587">
    <property type="protein sequence ID" value="CAF3012661.1"/>
    <property type="molecule type" value="Genomic_DNA"/>
</dbReference>
<gene>
    <name evidence="1" type="ORF">LSAA_13691</name>
</gene>
<organism evidence="1 2">
    <name type="scientific">Lepeophtheirus salmonis</name>
    <name type="common">Salmon louse</name>
    <name type="synonym">Caligus salmonis</name>
    <dbReference type="NCBI Taxonomy" id="72036"/>
    <lineage>
        <taxon>Eukaryota</taxon>
        <taxon>Metazoa</taxon>
        <taxon>Ecdysozoa</taxon>
        <taxon>Arthropoda</taxon>
        <taxon>Crustacea</taxon>
        <taxon>Multicrustacea</taxon>
        <taxon>Hexanauplia</taxon>
        <taxon>Copepoda</taxon>
        <taxon>Siphonostomatoida</taxon>
        <taxon>Caligidae</taxon>
        <taxon>Lepeophtheirus</taxon>
    </lineage>
</organism>
<dbReference type="Proteomes" id="UP000675881">
    <property type="component" value="Chromosome 8"/>
</dbReference>
<protein>
    <submittedName>
        <fullName evidence="1">(salmon louse) hypothetical protein</fullName>
    </submittedName>
</protein>
<evidence type="ECO:0000313" key="2">
    <source>
        <dbReference type="Proteomes" id="UP000675881"/>
    </source>
</evidence>
<keyword evidence="2" id="KW-1185">Reference proteome</keyword>